<dbReference type="EC" id="3.4.21.62" evidence="8"/>
<dbReference type="EMBL" id="CAKLBY020000258">
    <property type="protein sequence ID" value="CAK7940445.1"/>
    <property type="molecule type" value="Genomic_DNA"/>
</dbReference>
<dbReference type="InterPro" id="IPR030400">
    <property type="entry name" value="Sedolisin_dom"/>
</dbReference>
<feature type="active site" description="Charge relay system" evidence="9">
    <location>
        <position position="285"/>
    </location>
</feature>
<evidence type="ECO:0000256" key="10">
    <source>
        <dbReference type="SAM" id="MobiDB-lite"/>
    </source>
</evidence>
<reference evidence="14" key="1">
    <citation type="submission" date="2024-01" db="EMBL/GenBank/DDBJ databases">
        <authorList>
            <person name="Webb A."/>
        </authorList>
    </citation>
    <scope>NUCLEOTIDE SEQUENCE</scope>
    <source>
        <strain evidence="14">Pm1</strain>
    </source>
</reference>
<accession>A0AAV1V118</accession>
<dbReference type="Proteomes" id="UP001162060">
    <property type="component" value="Unassembled WGS sequence"/>
</dbReference>
<feature type="transmembrane region" description="Helical" evidence="11">
    <location>
        <begin position="644"/>
        <end position="669"/>
    </location>
</feature>
<feature type="compositionally biased region" description="Polar residues" evidence="10">
    <location>
        <begin position="690"/>
        <end position="699"/>
    </location>
</feature>
<gene>
    <name evidence="14" type="ORF">PM001_LOCUS25595</name>
</gene>
<feature type="region of interest" description="Disordered" evidence="10">
    <location>
        <begin position="690"/>
        <end position="726"/>
    </location>
</feature>
<evidence type="ECO:0000256" key="6">
    <source>
        <dbReference type="ARBA" id="ARBA00023145"/>
    </source>
</evidence>
<feature type="binding site" evidence="9">
    <location>
        <position position="562"/>
    </location>
    <ligand>
        <name>Ca(2+)</name>
        <dbReference type="ChEBI" id="CHEBI:29108"/>
    </ligand>
</feature>
<evidence type="ECO:0000256" key="7">
    <source>
        <dbReference type="ARBA" id="ARBA00023529"/>
    </source>
</evidence>
<dbReference type="CDD" id="cd04056">
    <property type="entry name" value="Peptidases_S53"/>
    <property type="match status" value="1"/>
</dbReference>
<dbReference type="CDD" id="cd11377">
    <property type="entry name" value="Pro-peptidase_S53"/>
    <property type="match status" value="1"/>
</dbReference>
<protein>
    <recommendedName>
        <fullName evidence="8">subtilisin</fullName>
        <ecNumber evidence="8">3.4.21.62</ecNumber>
    </recommendedName>
</protein>
<evidence type="ECO:0000256" key="2">
    <source>
        <dbReference type="ARBA" id="ARBA00022723"/>
    </source>
</evidence>
<dbReference type="InterPro" id="IPR036852">
    <property type="entry name" value="Peptidase_S8/S53_dom_sf"/>
</dbReference>
<keyword evidence="3 9" id="KW-0378">Hydrolase</keyword>
<feature type="active site" description="Charge relay system" evidence="9">
    <location>
        <position position="289"/>
    </location>
</feature>
<keyword evidence="12" id="KW-0732">Signal</keyword>
<keyword evidence="2 9" id="KW-0479">Metal-binding</keyword>
<dbReference type="GO" id="GO:0006508">
    <property type="term" value="P:proteolysis"/>
    <property type="evidence" value="ECO:0007669"/>
    <property type="project" value="UniProtKB-KW"/>
</dbReference>
<comment type="cofactor">
    <cofactor evidence="9">
        <name>Ca(2+)</name>
        <dbReference type="ChEBI" id="CHEBI:29108"/>
    </cofactor>
    <text evidence="9">Binds 1 Ca(2+) ion per subunit.</text>
</comment>
<dbReference type="GO" id="GO:0004252">
    <property type="term" value="F:serine-type endopeptidase activity"/>
    <property type="evidence" value="ECO:0007669"/>
    <property type="project" value="UniProtKB-UniRule"/>
</dbReference>
<evidence type="ECO:0000313" key="14">
    <source>
        <dbReference type="EMBL" id="CAK7940445.1"/>
    </source>
</evidence>
<feature type="compositionally biased region" description="Acidic residues" evidence="10">
    <location>
        <begin position="709"/>
        <end position="719"/>
    </location>
</feature>
<keyword evidence="11" id="KW-0812">Transmembrane</keyword>
<evidence type="ECO:0000259" key="13">
    <source>
        <dbReference type="PROSITE" id="PS51695"/>
    </source>
</evidence>
<feature type="signal peptide" evidence="12">
    <location>
        <begin position="1"/>
        <end position="23"/>
    </location>
</feature>
<evidence type="ECO:0000256" key="1">
    <source>
        <dbReference type="ARBA" id="ARBA00022670"/>
    </source>
</evidence>
<dbReference type="SMART" id="SM00944">
    <property type="entry name" value="Pro-kuma_activ"/>
    <property type="match status" value="1"/>
</dbReference>
<sequence>MIRPWLLLKVAALCSVSPVPTVAKGHDDPSSRFDKFADERYVRQDRADPEHVVPLTIGVFPGDFDALEREFYGVSDPTQPQYGQYLAQEQADVLSRPVDGALDAVRDWVADCSHGENGGIFMPTSNLYKVPMKVKHIERLLNTELYHYEAKRTDATSPMKRRRLMRATSALMVPEHLEDVVSFLSVNTHPLGLRALGAASSQHVAAMDGESEGGTLETIRRTYGIPDGLVATNPSNTQCVPSFYNESYDPEDLSTFFNQFLPGESVPRITEKGSRGNQPDQASTEATLDVQYLTGVCRNATTFVWTMNGSNPYSSEDEPFVEFAEEVLALENPPLVISTSYSDDEEHIFDVSPGYAHTLDILLIKMGLRGITVLIASGDDGVTGLRPEFMKIPVENMCRQSGPQWPSSSPYITTVGATMLLTGVREAEKPFYRTKEEVICSVENGGIITSGGGFSSIYSMPDYQRTAVERYLTTRDVPAAPGFFNASGRAYPDVSALGEGFLVYMSGHLTSVSGTSASTPVMGAMVTLWNDARLNAGKSPLGFINPLLYYLAETHVDAFHDVVVGNNGAARGKTDPCENAFSAAGGWDAVSGVGTPNFSVILEFITNLEDHFNVSQLRSSSNADVPDTSNNSVIPTTVFAGKSVFMMVLLVAVVVANVAISIVVVVTLVKRWRHQYTPLANVAVTSNNPTVSASGSSSVAIRHTKGDLDADSSEDDAELSEISLNP</sequence>
<comment type="catalytic activity">
    <reaction evidence="7">
        <text>Hydrolysis of proteins with broad specificity for peptide bonds, and a preference for a large uncharged residue in P1. Hydrolyzes peptide amides.</text>
        <dbReference type="EC" id="3.4.21.62"/>
    </reaction>
</comment>
<dbReference type="Gene3D" id="3.40.50.200">
    <property type="entry name" value="Peptidase S8/S53 domain"/>
    <property type="match status" value="1"/>
</dbReference>
<proteinExistence type="predicted"/>
<keyword evidence="6" id="KW-0865">Zymogen</keyword>
<evidence type="ECO:0000256" key="5">
    <source>
        <dbReference type="ARBA" id="ARBA00022837"/>
    </source>
</evidence>
<comment type="caution">
    <text evidence="14">The sequence shown here is derived from an EMBL/GenBank/DDBJ whole genome shotgun (WGS) entry which is preliminary data.</text>
</comment>
<dbReference type="InterPro" id="IPR050819">
    <property type="entry name" value="Tripeptidyl-peptidase_I"/>
</dbReference>
<feature type="active site" description="Charge relay system" evidence="9">
    <location>
        <position position="516"/>
    </location>
</feature>
<organism evidence="14 15">
    <name type="scientific">Peronospora matthiolae</name>
    <dbReference type="NCBI Taxonomy" id="2874970"/>
    <lineage>
        <taxon>Eukaryota</taxon>
        <taxon>Sar</taxon>
        <taxon>Stramenopiles</taxon>
        <taxon>Oomycota</taxon>
        <taxon>Peronosporomycetes</taxon>
        <taxon>Peronosporales</taxon>
        <taxon>Peronosporaceae</taxon>
        <taxon>Peronospora</taxon>
    </lineage>
</organism>
<dbReference type="AlphaFoldDB" id="A0AAV1V118"/>
<feature type="binding site" evidence="9">
    <location>
        <position position="588"/>
    </location>
    <ligand>
        <name>Ca(2+)</name>
        <dbReference type="ChEBI" id="CHEBI:29108"/>
    </ligand>
</feature>
<evidence type="ECO:0000256" key="4">
    <source>
        <dbReference type="ARBA" id="ARBA00022825"/>
    </source>
</evidence>
<evidence type="ECO:0000256" key="9">
    <source>
        <dbReference type="PROSITE-ProRule" id="PRU01032"/>
    </source>
</evidence>
<feature type="domain" description="Peptidase S53" evidence="13">
    <location>
        <begin position="213"/>
        <end position="608"/>
    </location>
</feature>
<keyword evidence="4 9" id="KW-0720">Serine protease</keyword>
<dbReference type="SUPFAM" id="SSF52743">
    <property type="entry name" value="Subtilisin-like"/>
    <property type="match status" value="1"/>
</dbReference>
<evidence type="ECO:0000256" key="3">
    <source>
        <dbReference type="ARBA" id="ARBA00022801"/>
    </source>
</evidence>
<name>A0AAV1V118_9STRA</name>
<keyword evidence="1 9" id="KW-0645">Protease</keyword>
<dbReference type="InterPro" id="IPR015366">
    <property type="entry name" value="S53_propep"/>
</dbReference>
<dbReference type="GO" id="GO:0008240">
    <property type="term" value="F:tripeptidyl-peptidase activity"/>
    <property type="evidence" value="ECO:0007669"/>
    <property type="project" value="TreeGrafter"/>
</dbReference>
<evidence type="ECO:0000256" key="11">
    <source>
        <dbReference type="SAM" id="Phobius"/>
    </source>
</evidence>
<feature type="binding site" evidence="9">
    <location>
        <position position="561"/>
    </location>
    <ligand>
        <name>Ca(2+)</name>
        <dbReference type="ChEBI" id="CHEBI:29108"/>
    </ligand>
</feature>
<dbReference type="SUPFAM" id="SSF54897">
    <property type="entry name" value="Protease propeptides/inhibitors"/>
    <property type="match status" value="1"/>
</dbReference>
<evidence type="ECO:0000256" key="8">
    <source>
        <dbReference type="ARBA" id="ARBA00023619"/>
    </source>
</evidence>
<dbReference type="PROSITE" id="PS51695">
    <property type="entry name" value="SEDOLISIN"/>
    <property type="match status" value="1"/>
</dbReference>
<feature type="binding site" evidence="9">
    <location>
        <position position="586"/>
    </location>
    <ligand>
        <name>Ca(2+)</name>
        <dbReference type="ChEBI" id="CHEBI:29108"/>
    </ligand>
</feature>
<keyword evidence="11" id="KW-1133">Transmembrane helix</keyword>
<keyword evidence="11" id="KW-0472">Membrane</keyword>
<dbReference type="PANTHER" id="PTHR14218">
    <property type="entry name" value="PROTEASE S8 TRIPEPTIDYL PEPTIDASE I CLN2"/>
    <property type="match status" value="1"/>
</dbReference>
<feature type="chain" id="PRO_5043427101" description="subtilisin" evidence="12">
    <location>
        <begin position="24"/>
        <end position="726"/>
    </location>
</feature>
<dbReference type="Pfam" id="PF09286">
    <property type="entry name" value="Pro-kuma_activ"/>
    <property type="match status" value="1"/>
</dbReference>
<evidence type="ECO:0000256" key="12">
    <source>
        <dbReference type="SAM" id="SignalP"/>
    </source>
</evidence>
<dbReference type="GO" id="GO:0046872">
    <property type="term" value="F:metal ion binding"/>
    <property type="evidence" value="ECO:0007669"/>
    <property type="project" value="UniProtKB-UniRule"/>
</dbReference>
<keyword evidence="5 9" id="KW-0106">Calcium</keyword>
<evidence type="ECO:0000313" key="15">
    <source>
        <dbReference type="Proteomes" id="UP001162060"/>
    </source>
</evidence>
<dbReference type="PANTHER" id="PTHR14218:SF15">
    <property type="entry name" value="TRIPEPTIDYL-PEPTIDASE 1"/>
    <property type="match status" value="1"/>
</dbReference>